<dbReference type="HAMAP" id="MF_00274">
    <property type="entry name" value="DNA_YbaB_EbfC"/>
    <property type="match status" value="1"/>
</dbReference>
<organism evidence="4 5">
    <name type="scientific">Nocardia pulmonis</name>
    <dbReference type="NCBI Taxonomy" id="2951408"/>
    <lineage>
        <taxon>Bacteria</taxon>
        <taxon>Bacillati</taxon>
        <taxon>Actinomycetota</taxon>
        <taxon>Actinomycetes</taxon>
        <taxon>Mycobacteriales</taxon>
        <taxon>Nocardiaceae</taxon>
        <taxon>Nocardia</taxon>
    </lineage>
</organism>
<keyword evidence="3" id="KW-0175">Coiled coil</keyword>
<dbReference type="InterPro" id="IPR036894">
    <property type="entry name" value="YbaB-like_sf"/>
</dbReference>
<evidence type="ECO:0000256" key="3">
    <source>
        <dbReference type="SAM" id="Coils"/>
    </source>
</evidence>
<accession>A0A9X2E225</accession>
<dbReference type="RefSeq" id="WP_251909605.1">
    <property type="nucleotide sequence ID" value="NZ_JAMRXG010000002.1"/>
</dbReference>
<protein>
    <recommendedName>
        <fullName evidence="2">Nucleoid-associated protein NDR86_04090</fullName>
    </recommendedName>
</protein>
<evidence type="ECO:0000313" key="4">
    <source>
        <dbReference type="EMBL" id="MCM6772652.1"/>
    </source>
</evidence>
<evidence type="ECO:0000256" key="2">
    <source>
        <dbReference type="HAMAP-Rule" id="MF_00274"/>
    </source>
</evidence>
<comment type="caution">
    <text evidence="4">The sequence shown here is derived from an EMBL/GenBank/DDBJ whole genome shotgun (WGS) entry which is preliminary data.</text>
</comment>
<dbReference type="Proteomes" id="UP001139157">
    <property type="component" value="Unassembled WGS sequence"/>
</dbReference>
<feature type="coiled-coil region" evidence="3">
    <location>
        <begin position="9"/>
        <end position="36"/>
    </location>
</feature>
<dbReference type="GO" id="GO:0043590">
    <property type="term" value="C:bacterial nucleoid"/>
    <property type="evidence" value="ECO:0007669"/>
    <property type="project" value="UniProtKB-UniRule"/>
</dbReference>
<dbReference type="PANTHER" id="PTHR33449">
    <property type="entry name" value="NUCLEOID-ASSOCIATED PROTEIN YBAB"/>
    <property type="match status" value="1"/>
</dbReference>
<gene>
    <name evidence="4" type="ORF">NDR86_04090</name>
</gene>
<evidence type="ECO:0000256" key="1">
    <source>
        <dbReference type="ARBA" id="ARBA00023125"/>
    </source>
</evidence>
<comment type="subunit">
    <text evidence="2">Homodimer.</text>
</comment>
<dbReference type="InterPro" id="IPR004401">
    <property type="entry name" value="YbaB/EbfC"/>
</dbReference>
<keyword evidence="5" id="KW-1185">Reference proteome</keyword>
<comment type="subcellular location">
    <subcellularLocation>
        <location evidence="2">Cytoplasm</location>
        <location evidence="2">Nucleoid</location>
    </subcellularLocation>
</comment>
<dbReference type="GO" id="GO:0005829">
    <property type="term" value="C:cytosol"/>
    <property type="evidence" value="ECO:0007669"/>
    <property type="project" value="TreeGrafter"/>
</dbReference>
<comment type="function">
    <text evidence="2">Binds to DNA and alters its conformation. May be involved in regulation of gene expression, nucleoid organization and DNA protection.</text>
</comment>
<keyword evidence="1 2" id="KW-0238">DNA-binding</keyword>
<reference evidence="4" key="1">
    <citation type="submission" date="2022-06" db="EMBL/GenBank/DDBJ databases">
        <title>Novel species in genus nocardia.</title>
        <authorList>
            <person name="Li F."/>
        </authorList>
    </citation>
    <scope>NUCLEOTIDE SEQUENCE</scope>
    <source>
        <strain evidence="4">CDC141</strain>
    </source>
</reference>
<dbReference type="NCBIfam" id="TIGR00103">
    <property type="entry name" value="DNA_YbaB_EbfC"/>
    <property type="match status" value="1"/>
</dbReference>
<dbReference type="GO" id="GO:0003677">
    <property type="term" value="F:DNA binding"/>
    <property type="evidence" value="ECO:0007669"/>
    <property type="project" value="UniProtKB-UniRule"/>
</dbReference>
<dbReference type="Gene3D" id="3.30.1310.10">
    <property type="entry name" value="Nucleoid-associated protein YbaB-like domain"/>
    <property type="match status" value="1"/>
</dbReference>
<keyword evidence="2" id="KW-0963">Cytoplasm</keyword>
<sequence>MQPGGEFDMGALLQQAQQMQQAVLEAQEQIAAAEVAGEAGGGLVRVTIKATGEVLSLQIDPKVVDPEDVDTLQDLVVGALNDAMSRAQQLAAEKFGPLAGGGGIPGLPGLG</sequence>
<dbReference type="SUPFAM" id="SSF82607">
    <property type="entry name" value="YbaB-like"/>
    <property type="match status" value="1"/>
</dbReference>
<evidence type="ECO:0000313" key="5">
    <source>
        <dbReference type="Proteomes" id="UP001139157"/>
    </source>
</evidence>
<dbReference type="EMBL" id="JAMRXG010000002">
    <property type="protein sequence ID" value="MCM6772652.1"/>
    <property type="molecule type" value="Genomic_DNA"/>
</dbReference>
<name>A0A9X2E225_9NOCA</name>
<dbReference type="PIRSF" id="PIRSF004555">
    <property type="entry name" value="UCP004555"/>
    <property type="match status" value="1"/>
</dbReference>
<dbReference type="PANTHER" id="PTHR33449:SF1">
    <property type="entry name" value="NUCLEOID-ASSOCIATED PROTEIN YBAB"/>
    <property type="match status" value="1"/>
</dbReference>
<proteinExistence type="inferred from homology"/>
<comment type="similarity">
    <text evidence="2">Belongs to the YbaB/EbfC family.</text>
</comment>
<dbReference type="AlphaFoldDB" id="A0A9X2E225"/>
<dbReference type="Pfam" id="PF02575">
    <property type="entry name" value="YbaB_DNA_bd"/>
    <property type="match status" value="1"/>
</dbReference>